<dbReference type="OrthoDB" id="9810952at2"/>
<evidence type="ECO:0000256" key="1">
    <source>
        <dbReference type="ARBA" id="ARBA00004651"/>
    </source>
</evidence>
<comment type="subcellular location">
    <subcellularLocation>
        <location evidence="1">Cell membrane</location>
        <topology evidence="1">Multi-pass membrane protein</topology>
    </subcellularLocation>
</comment>
<evidence type="ECO:0000256" key="2">
    <source>
        <dbReference type="ARBA" id="ARBA00022448"/>
    </source>
</evidence>
<feature type="transmembrane region" description="Helical" evidence="8">
    <location>
        <begin position="94"/>
        <end position="119"/>
    </location>
</feature>
<evidence type="ECO:0000256" key="7">
    <source>
        <dbReference type="ARBA" id="ARBA00023136"/>
    </source>
</evidence>
<accession>A0A1G8EUL7</accession>
<name>A0A1G8EUL7_9MICO</name>
<dbReference type="Proteomes" id="UP000198822">
    <property type="component" value="Chromosome I"/>
</dbReference>
<organism evidence="9 10">
    <name type="scientific">Agrococcus jejuensis</name>
    <dbReference type="NCBI Taxonomy" id="399736"/>
    <lineage>
        <taxon>Bacteria</taxon>
        <taxon>Bacillati</taxon>
        <taxon>Actinomycetota</taxon>
        <taxon>Actinomycetes</taxon>
        <taxon>Micrococcales</taxon>
        <taxon>Microbacteriaceae</taxon>
        <taxon>Agrococcus</taxon>
    </lineage>
</organism>
<evidence type="ECO:0000313" key="9">
    <source>
        <dbReference type="EMBL" id="SDH73545.1"/>
    </source>
</evidence>
<dbReference type="Pfam" id="PF02386">
    <property type="entry name" value="TrkH"/>
    <property type="match status" value="1"/>
</dbReference>
<dbReference type="RefSeq" id="WP_092504968.1">
    <property type="nucleotide sequence ID" value="NZ_LT629695.1"/>
</dbReference>
<evidence type="ECO:0000256" key="3">
    <source>
        <dbReference type="ARBA" id="ARBA00022475"/>
    </source>
</evidence>
<gene>
    <name evidence="9" type="ORF">SAMN04489720_2195</name>
</gene>
<feature type="transmembrane region" description="Helical" evidence="8">
    <location>
        <begin position="28"/>
        <end position="49"/>
    </location>
</feature>
<dbReference type="InterPro" id="IPR003445">
    <property type="entry name" value="Cat_transpt"/>
</dbReference>
<dbReference type="EMBL" id="LT629695">
    <property type="protein sequence ID" value="SDH73545.1"/>
    <property type="molecule type" value="Genomic_DNA"/>
</dbReference>
<keyword evidence="3" id="KW-1003">Cell membrane</keyword>
<dbReference type="PANTHER" id="PTHR32024">
    <property type="entry name" value="TRK SYSTEM POTASSIUM UPTAKE PROTEIN TRKG-RELATED"/>
    <property type="match status" value="1"/>
</dbReference>
<proteinExistence type="predicted"/>
<feature type="transmembrane region" description="Helical" evidence="8">
    <location>
        <begin position="378"/>
        <end position="404"/>
    </location>
</feature>
<evidence type="ECO:0000256" key="6">
    <source>
        <dbReference type="ARBA" id="ARBA00023065"/>
    </source>
</evidence>
<keyword evidence="5 8" id="KW-1133">Transmembrane helix</keyword>
<dbReference type="AlphaFoldDB" id="A0A1G8EUL7"/>
<evidence type="ECO:0000313" key="10">
    <source>
        <dbReference type="Proteomes" id="UP000198822"/>
    </source>
</evidence>
<evidence type="ECO:0000256" key="5">
    <source>
        <dbReference type="ARBA" id="ARBA00022989"/>
    </source>
</evidence>
<feature type="transmembrane region" description="Helical" evidence="8">
    <location>
        <begin position="61"/>
        <end position="82"/>
    </location>
</feature>
<keyword evidence="6" id="KW-0406">Ion transport</keyword>
<reference evidence="10" key="1">
    <citation type="submission" date="2016-10" db="EMBL/GenBank/DDBJ databases">
        <authorList>
            <person name="Varghese N."/>
            <person name="Submissions S."/>
        </authorList>
    </citation>
    <scope>NUCLEOTIDE SEQUENCE [LARGE SCALE GENOMIC DNA]</scope>
    <source>
        <strain evidence="10">DSM 22002</strain>
    </source>
</reference>
<dbReference type="GO" id="GO:0030001">
    <property type="term" value="P:metal ion transport"/>
    <property type="evidence" value="ECO:0007669"/>
    <property type="project" value="UniProtKB-ARBA"/>
</dbReference>
<protein>
    <submittedName>
        <fullName evidence="9">Trk-type K+ transport system, membrane component</fullName>
    </submittedName>
</protein>
<dbReference type="GO" id="GO:0008324">
    <property type="term" value="F:monoatomic cation transmembrane transporter activity"/>
    <property type="evidence" value="ECO:0007669"/>
    <property type="project" value="InterPro"/>
</dbReference>
<keyword evidence="10" id="KW-1185">Reference proteome</keyword>
<feature type="transmembrane region" description="Helical" evidence="8">
    <location>
        <begin position="223"/>
        <end position="245"/>
    </location>
</feature>
<evidence type="ECO:0000256" key="8">
    <source>
        <dbReference type="SAM" id="Phobius"/>
    </source>
</evidence>
<feature type="transmembrane region" description="Helical" evidence="8">
    <location>
        <begin position="257"/>
        <end position="280"/>
    </location>
</feature>
<dbReference type="PANTHER" id="PTHR32024:SF1">
    <property type="entry name" value="KTR SYSTEM POTASSIUM UPTAKE PROTEIN B"/>
    <property type="match status" value="1"/>
</dbReference>
<dbReference type="STRING" id="399736.SAMN04489720_2195"/>
<feature type="transmembrane region" description="Helical" evidence="8">
    <location>
        <begin position="161"/>
        <end position="183"/>
    </location>
</feature>
<keyword evidence="7 8" id="KW-0472">Membrane</keyword>
<sequence>MLETAAQRDDGPLLARVRDRIEAFASQYPARFAIVVFAVLNIIWTLLFMTPLATRGDEPPASFIDALFTAVSVICVTGLATVDMATHWSPFGNALVLVGVQVGGIGVLTLASLLGMTVARRLGLKQRLMAAGDTNPSRVRKGVVKEGQAIRLGDVGGLLKIIALSVLTIEAVLILLLLPRILLEGVPFWDALYQSVYYAFMSFTNSGFIPTVEGLTPYATDPWFLGVIMLGVFMGALGFPVYFVLLRNLKHPRLWSLHVKLTLFGSLGLFVAGGLAYLVLELGNADSWGDADFGQQLLQSLFMSTMSRSGGFATHDLSELNNSSLLVTDMLMFIGGGSASTAGGVKVTTLMILFLAAIAEARGRKSMEAFGRRIPSDVLRLAVSVVLWGATIVAASTILLLQITHEPLDYVLFDVISAFATCGLSTGFTHGDLPWAAKAVLAATMFVGRIGSVTLAAALAASQTQQLFTRPEERPIVG</sequence>
<keyword evidence="4 8" id="KW-0812">Transmembrane</keyword>
<keyword evidence="2" id="KW-0813">Transport</keyword>
<feature type="transmembrane region" description="Helical" evidence="8">
    <location>
        <begin position="330"/>
        <end position="357"/>
    </location>
</feature>
<evidence type="ECO:0000256" key="4">
    <source>
        <dbReference type="ARBA" id="ARBA00022692"/>
    </source>
</evidence>
<feature type="transmembrane region" description="Helical" evidence="8">
    <location>
        <begin position="440"/>
        <end position="461"/>
    </location>
</feature>
<dbReference type="GO" id="GO:0005886">
    <property type="term" value="C:plasma membrane"/>
    <property type="evidence" value="ECO:0007669"/>
    <property type="project" value="UniProtKB-SubCell"/>
</dbReference>